<name>A0A2V0NK28_9CHLO</name>
<dbReference type="InterPro" id="IPR036457">
    <property type="entry name" value="PPM-type-like_dom_sf"/>
</dbReference>
<protein>
    <submittedName>
        <fullName evidence="3">Phosphatase 2C</fullName>
    </submittedName>
</protein>
<dbReference type="STRING" id="307507.A0A2V0NK28"/>
<dbReference type="InParanoid" id="A0A2V0NK28"/>
<comment type="caution">
    <text evidence="3">The sequence shown here is derived from an EMBL/GenBank/DDBJ whole genome shotgun (WGS) entry which is preliminary data.</text>
</comment>
<dbReference type="Gene3D" id="3.60.40.10">
    <property type="entry name" value="PPM-type phosphatase domain"/>
    <property type="match status" value="1"/>
</dbReference>
<evidence type="ECO:0000313" key="3">
    <source>
        <dbReference type="EMBL" id="GBF87624.1"/>
    </source>
</evidence>
<dbReference type="PANTHER" id="PTHR47992">
    <property type="entry name" value="PROTEIN PHOSPHATASE"/>
    <property type="match status" value="1"/>
</dbReference>
<dbReference type="AlphaFoldDB" id="A0A2V0NK28"/>
<dbReference type="InterPro" id="IPR001932">
    <property type="entry name" value="PPM-type_phosphatase-like_dom"/>
</dbReference>
<dbReference type="CDD" id="cd00143">
    <property type="entry name" value="PP2Cc"/>
    <property type="match status" value="1"/>
</dbReference>
<dbReference type="SMART" id="SM00332">
    <property type="entry name" value="PP2Cc"/>
    <property type="match status" value="1"/>
</dbReference>
<dbReference type="EMBL" id="BDRX01000001">
    <property type="protein sequence ID" value="GBF87624.1"/>
    <property type="molecule type" value="Genomic_DNA"/>
</dbReference>
<evidence type="ECO:0000256" key="1">
    <source>
        <dbReference type="SAM" id="MobiDB-lite"/>
    </source>
</evidence>
<reference evidence="3 4" key="1">
    <citation type="journal article" date="2018" name="Sci. Rep.">
        <title>Raphidocelis subcapitata (=Pseudokirchneriella subcapitata) provides an insight into genome evolution and environmental adaptations in the Sphaeropleales.</title>
        <authorList>
            <person name="Suzuki S."/>
            <person name="Yamaguchi H."/>
            <person name="Nakajima N."/>
            <person name="Kawachi M."/>
        </authorList>
    </citation>
    <scope>NUCLEOTIDE SEQUENCE [LARGE SCALE GENOMIC DNA]</scope>
    <source>
        <strain evidence="3 4">NIES-35</strain>
    </source>
</reference>
<dbReference type="Proteomes" id="UP000247498">
    <property type="component" value="Unassembled WGS sequence"/>
</dbReference>
<feature type="region of interest" description="Disordered" evidence="1">
    <location>
        <begin position="238"/>
        <end position="266"/>
    </location>
</feature>
<evidence type="ECO:0000313" key="4">
    <source>
        <dbReference type="Proteomes" id="UP000247498"/>
    </source>
</evidence>
<proteinExistence type="predicted"/>
<accession>A0A2V0NK28</accession>
<dbReference type="Pfam" id="PF00481">
    <property type="entry name" value="PP2C"/>
    <property type="match status" value="1"/>
</dbReference>
<feature type="domain" description="PPM-type phosphatase" evidence="2">
    <location>
        <begin position="173"/>
        <end position="500"/>
    </location>
</feature>
<dbReference type="OrthoDB" id="10264738at2759"/>
<dbReference type="GO" id="GO:0004722">
    <property type="term" value="F:protein serine/threonine phosphatase activity"/>
    <property type="evidence" value="ECO:0007669"/>
    <property type="project" value="InterPro"/>
</dbReference>
<feature type="region of interest" description="Disordered" evidence="1">
    <location>
        <begin position="101"/>
        <end position="147"/>
    </location>
</feature>
<organism evidence="3 4">
    <name type="scientific">Raphidocelis subcapitata</name>
    <dbReference type="NCBI Taxonomy" id="307507"/>
    <lineage>
        <taxon>Eukaryota</taxon>
        <taxon>Viridiplantae</taxon>
        <taxon>Chlorophyta</taxon>
        <taxon>core chlorophytes</taxon>
        <taxon>Chlorophyceae</taxon>
        <taxon>CS clade</taxon>
        <taxon>Sphaeropleales</taxon>
        <taxon>Selenastraceae</taxon>
        <taxon>Raphidocelis</taxon>
    </lineage>
</organism>
<keyword evidence="4" id="KW-1185">Reference proteome</keyword>
<feature type="compositionally biased region" description="Gly residues" evidence="1">
    <location>
        <begin position="106"/>
        <end position="121"/>
    </location>
</feature>
<dbReference type="PROSITE" id="PS51746">
    <property type="entry name" value="PPM_2"/>
    <property type="match status" value="1"/>
</dbReference>
<evidence type="ECO:0000259" key="2">
    <source>
        <dbReference type="PROSITE" id="PS51746"/>
    </source>
</evidence>
<dbReference type="SUPFAM" id="SSF81606">
    <property type="entry name" value="PP2C-like"/>
    <property type="match status" value="1"/>
</dbReference>
<gene>
    <name evidence="3" type="ORF">Rsub_00335</name>
</gene>
<dbReference type="InterPro" id="IPR015655">
    <property type="entry name" value="PP2C"/>
</dbReference>
<sequence length="507" mass="51865">MCARYATSGPLSRSLLAPDSGAPIINHHLAQPLGFSLHHGGRIAAWACRAAPAGAASAAAAAAPPPQVLNYRGTSPFAVPRHSIVGAPAFSLRRALSSGTAPLGAPAGGGGTGHDGSGGSSGSSNPGVFGADADDATSAFGGSGGPGHGRLFSRSRIVRRGDGGGGAADWQVDVGGYTCKGFIAGGGKDENQDRTILVEPFAKPGQLLLGVLDGHGTFGHLVSSFLASHLPNVIYQRLSAPPLPGDDDGGGGADPPPGGGGGGRLAVRPAERGVWAPLSAAFSDADRLLCGSGVDVLESGSTAVVCHLDLWRGRLVTAWAGDSRAVLATRRGGGGGWRVVALSDDHKPERPDEKVRILLNGGRVEQMTDSFGRRGGPYRVWFRHLPYPGLAMSRAFGDLPCRRLGVQPEPEVTVVDFGPDWGTAPKRRGGGGGGGDDELLLVIASDGVWEYMDNEDAVAILAREPDATRAAAALVAAAAERWRGVDPGYIDDITAVVARLRRGSAAR</sequence>